<evidence type="ECO:0000256" key="15">
    <source>
        <dbReference type="SAM" id="MobiDB-lite"/>
    </source>
</evidence>
<evidence type="ECO:0000313" key="17">
    <source>
        <dbReference type="EMBL" id="KAF2310252.1"/>
    </source>
</evidence>
<dbReference type="GO" id="GO:0008270">
    <property type="term" value="F:zinc ion binding"/>
    <property type="evidence" value="ECO:0007669"/>
    <property type="project" value="UniProtKB-KW"/>
</dbReference>
<comment type="function">
    <text evidence="13">Voltage-dependent rectifying anion channel that facilitates the translocation between chloroplast and cytoplasm of phosphorylated carbohydrates such as triosephosphate, 3-phosphoglycerate and inorganic phosphate (Pi) depending of ATP to triosephosphate ratio in the plastidial intermembrane space; in high triosephosphate/ATP conditions (e.g. photosynthesis), export of triosphosphate from chloroplast (outward rectifying channels), but in high ATP/triosephosphate conditions (e.g. dark phase), import of phosphosolutes (inward rectifying channels).</text>
</comment>
<feature type="region of interest" description="Disordered" evidence="15">
    <location>
        <begin position="248"/>
        <end position="272"/>
    </location>
</feature>
<evidence type="ECO:0000256" key="6">
    <source>
        <dbReference type="ARBA" id="ARBA00022528"/>
    </source>
</evidence>
<dbReference type="Pfam" id="PF13639">
    <property type="entry name" value="zf-RING_2"/>
    <property type="match status" value="1"/>
</dbReference>
<evidence type="ECO:0000256" key="3">
    <source>
        <dbReference type="ARBA" id="ARBA00009945"/>
    </source>
</evidence>
<evidence type="ECO:0000256" key="7">
    <source>
        <dbReference type="ARBA" id="ARBA00022640"/>
    </source>
</evidence>
<keyword evidence="11" id="KW-0626">Porin</keyword>
<dbReference type="GO" id="GO:0009707">
    <property type="term" value="C:chloroplast outer membrane"/>
    <property type="evidence" value="ECO:0007669"/>
    <property type="project" value="UniProtKB-SubCell"/>
</dbReference>
<sequence>METSLRYGGDSKALRIHAKEKFPLDSKTLLQVHGALDTRIGAPNYFSAMIRRFYPDLSVSLGVGLQYDKHEELTYRMRAKKSFPVTDDGFLSFNIKGWCKIDKEFKERKSNGAAEFAWSIPNFQKDQDVRFKVGYELVDKTAFFHGQLQVSESISAPLPSAANKGLKKKILQSLPKQTFSPDSAAKFTDCSICLTEFSTGDEIRVLPHCGHGFHVNCVDMWLGSHSSCPSCRQILVVARCQKCGGLPASSSGGAETEAGLKEREDDANRFLP</sequence>
<dbReference type="EMBL" id="JAAGAX010000006">
    <property type="protein sequence ID" value="KAF2310252.1"/>
    <property type="molecule type" value="Genomic_DNA"/>
</dbReference>
<keyword evidence="9" id="KW-1002">Plastid outer membrane</keyword>
<dbReference type="InterPro" id="IPR001841">
    <property type="entry name" value="Znf_RING"/>
</dbReference>
<dbReference type="GO" id="GO:0015288">
    <property type="term" value="F:porin activity"/>
    <property type="evidence" value="ECO:0007669"/>
    <property type="project" value="UniProtKB-KW"/>
</dbReference>
<feature type="compositionally biased region" description="Basic and acidic residues" evidence="15">
    <location>
        <begin position="258"/>
        <end position="272"/>
    </location>
</feature>
<comment type="subcellular location">
    <subcellularLocation>
        <location evidence="1">Plastid</location>
        <location evidence="1">Chloroplast outer membrane</location>
        <topology evidence="1">Multi-pass membrane protein</topology>
    </subcellularLocation>
    <subcellularLocation>
        <location evidence="2">Plastid</location>
        <location evidence="2">Etioplast membrane</location>
        <topology evidence="2">Multi-pass membrane protein</topology>
    </subcellularLocation>
</comment>
<organism evidence="17 18">
    <name type="scientific">Hevea brasiliensis</name>
    <name type="common">Para rubber tree</name>
    <name type="synonym">Siphonia brasiliensis</name>
    <dbReference type="NCBI Taxonomy" id="3981"/>
    <lineage>
        <taxon>Eukaryota</taxon>
        <taxon>Viridiplantae</taxon>
        <taxon>Streptophyta</taxon>
        <taxon>Embryophyta</taxon>
        <taxon>Tracheophyta</taxon>
        <taxon>Spermatophyta</taxon>
        <taxon>Magnoliopsida</taxon>
        <taxon>eudicotyledons</taxon>
        <taxon>Gunneridae</taxon>
        <taxon>Pentapetalae</taxon>
        <taxon>rosids</taxon>
        <taxon>fabids</taxon>
        <taxon>Malpighiales</taxon>
        <taxon>Euphorbiaceae</taxon>
        <taxon>Crotonoideae</taxon>
        <taxon>Micrandreae</taxon>
        <taxon>Hevea</taxon>
    </lineage>
</organism>
<keyword evidence="7" id="KW-0934">Plastid</keyword>
<keyword evidence="18" id="KW-1185">Reference proteome</keyword>
<keyword evidence="12" id="KW-0472">Membrane</keyword>
<keyword evidence="4" id="KW-0813">Transport</keyword>
<dbReference type="AlphaFoldDB" id="A0A6A6M979"/>
<dbReference type="GO" id="GO:0046930">
    <property type="term" value="C:pore complex"/>
    <property type="evidence" value="ECO:0007669"/>
    <property type="project" value="UniProtKB-KW"/>
</dbReference>
<dbReference type="Gene3D" id="3.30.40.10">
    <property type="entry name" value="Zinc/RING finger domain, C3HC4 (zinc finger)"/>
    <property type="match status" value="1"/>
</dbReference>
<evidence type="ECO:0000256" key="4">
    <source>
        <dbReference type="ARBA" id="ARBA00022448"/>
    </source>
</evidence>
<dbReference type="CDD" id="cd16461">
    <property type="entry name" value="RING-H2_EL5-like"/>
    <property type="match status" value="1"/>
</dbReference>
<dbReference type="SUPFAM" id="SSF57850">
    <property type="entry name" value="RING/U-box"/>
    <property type="match status" value="1"/>
</dbReference>
<accession>A0A6A6M979</accession>
<evidence type="ECO:0000256" key="11">
    <source>
        <dbReference type="ARBA" id="ARBA00023114"/>
    </source>
</evidence>
<keyword evidence="6" id="KW-0150">Chloroplast</keyword>
<evidence type="ECO:0000256" key="12">
    <source>
        <dbReference type="ARBA" id="ARBA00023136"/>
    </source>
</evidence>
<keyword evidence="10" id="KW-0406">Ion transport</keyword>
<evidence type="ECO:0000256" key="14">
    <source>
        <dbReference type="PROSITE-ProRule" id="PRU00175"/>
    </source>
</evidence>
<dbReference type="PROSITE" id="PS50089">
    <property type="entry name" value="ZF_RING_2"/>
    <property type="match status" value="1"/>
</dbReference>
<keyword evidence="5" id="KW-1134">Transmembrane beta strand</keyword>
<evidence type="ECO:0000256" key="1">
    <source>
        <dbReference type="ARBA" id="ARBA00004396"/>
    </source>
</evidence>
<gene>
    <name evidence="17" type="ORF">GH714_007419</name>
</gene>
<comment type="similarity">
    <text evidence="3">Belongs to the plastid outer envelope porin OEP21 (TC 1.B.29) family.</text>
</comment>
<proteinExistence type="inferred from homology"/>
<keyword evidence="8" id="KW-0812">Transmembrane</keyword>
<name>A0A6A6M979_HEVBR</name>
<dbReference type="InterPro" id="IPR013083">
    <property type="entry name" value="Znf_RING/FYVE/PHD"/>
</dbReference>
<keyword evidence="14" id="KW-0479">Metal-binding</keyword>
<feature type="domain" description="RING-type" evidence="16">
    <location>
        <begin position="190"/>
        <end position="232"/>
    </location>
</feature>
<evidence type="ECO:0000256" key="13">
    <source>
        <dbReference type="ARBA" id="ARBA00024941"/>
    </source>
</evidence>
<dbReference type="InterPro" id="IPR034575">
    <property type="entry name" value="OEP21"/>
</dbReference>
<evidence type="ECO:0000256" key="8">
    <source>
        <dbReference type="ARBA" id="ARBA00022692"/>
    </source>
</evidence>
<protein>
    <recommendedName>
        <fullName evidence="16">RING-type domain-containing protein</fullName>
    </recommendedName>
</protein>
<keyword evidence="14" id="KW-0863">Zinc-finger</keyword>
<dbReference type="PANTHER" id="PTHR35993:SF1">
    <property type="entry name" value="OUTER ENVELOPE PORE PROTEIN 21B, CHLOROPLASTIC"/>
    <property type="match status" value="1"/>
</dbReference>
<reference evidence="17 18" key="1">
    <citation type="journal article" date="2020" name="Mol. Plant">
        <title>The Chromosome-Based Rubber Tree Genome Provides New Insights into Spurge Genome Evolution and Rubber Biosynthesis.</title>
        <authorList>
            <person name="Liu J."/>
            <person name="Shi C."/>
            <person name="Shi C.C."/>
            <person name="Li W."/>
            <person name="Zhang Q.J."/>
            <person name="Zhang Y."/>
            <person name="Li K."/>
            <person name="Lu H.F."/>
            <person name="Shi C."/>
            <person name="Zhu S.T."/>
            <person name="Xiao Z.Y."/>
            <person name="Nan H."/>
            <person name="Yue Y."/>
            <person name="Zhu X.G."/>
            <person name="Wu Y."/>
            <person name="Hong X.N."/>
            <person name="Fan G.Y."/>
            <person name="Tong Y."/>
            <person name="Zhang D."/>
            <person name="Mao C.L."/>
            <person name="Liu Y.L."/>
            <person name="Hao S.J."/>
            <person name="Liu W.Q."/>
            <person name="Lv M.Q."/>
            <person name="Zhang H.B."/>
            <person name="Liu Y."/>
            <person name="Hu-Tang G.R."/>
            <person name="Wang J.P."/>
            <person name="Wang J.H."/>
            <person name="Sun Y.H."/>
            <person name="Ni S.B."/>
            <person name="Chen W.B."/>
            <person name="Zhang X.C."/>
            <person name="Jiao Y.N."/>
            <person name="Eichler E.E."/>
            <person name="Li G.H."/>
            <person name="Liu X."/>
            <person name="Gao L.Z."/>
        </authorList>
    </citation>
    <scope>NUCLEOTIDE SEQUENCE [LARGE SCALE GENOMIC DNA]</scope>
    <source>
        <strain evidence="18">cv. GT1</strain>
        <tissue evidence="17">Leaf</tissue>
    </source>
</reference>
<keyword evidence="14" id="KW-0862">Zinc</keyword>
<evidence type="ECO:0000259" key="16">
    <source>
        <dbReference type="PROSITE" id="PS50089"/>
    </source>
</evidence>
<dbReference type="Proteomes" id="UP000467840">
    <property type="component" value="Chromosome 14"/>
</dbReference>
<dbReference type="SMART" id="SM00184">
    <property type="entry name" value="RING"/>
    <property type="match status" value="1"/>
</dbReference>
<dbReference type="GO" id="GO:0008308">
    <property type="term" value="F:voltage-gated monoatomic anion channel activity"/>
    <property type="evidence" value="ECO:0007669"/>
    <property type="project" value="InterPro"/>
</dbReference>
<evidence type="ECO:0000256" key="9">
    <source>
        <dbReference type="ARBA" id="ARBA00022805"/>
    </source>
</evidence>
<evidence type="ECO:0000256" key="5">
    <source>
        <dbReference type="ARBA" id="ARBA00022452"/>
    </source>
</evidence>
<evidence type="ECO:0000256" key="2">
    <source>
        <dbReference type="ARBA" id="ARBA00004441"/>
    </source>
</evidence>
<comment type="caution">
    <text evidence="17">The sequence shown here is derived from an EMBL/GenBank/DDBJ whole genome shotgun (WGS) entry which is preliminary data.</text>
</comment>
<dbReference type="PANTHER" id="PTHR35993">
    <property type="entry name" value="OUTER ENVELOPE PORE PROTEIN 21B, CHLOROPLASTIC"/>
    <property type="match status" value="1"/>
</dbReference>
<dbReference type="GO" id="GO:0044070">
    <property type="term" value="P:regulation of monoatomic anion transport"/>
    <property type="evidence" value="ECO:0007669"/>
    <property type="project" value="InterPro"/>
</dbReference>
<dbReference type="GO" id="GO:0034426">
    <property type="term" value="C:etioplast membrane"/>
    <property type="evidence" value="ECO:0007669"/>
    <property type="project" value="UniProtKB-SubCell"/>
</dbReference>
<evidence type="ECO:0000256" key="10">
    <source>
        <dbReference type="ARBA" id="ARBA00023065"/>
    </source>
</evidence>
<evidence type="ECO:0000313" key="18">
    <source>
        <dbReference type="Proteomes" id="UP000467840"/>
    </source>
</evidence>